<name>K0T597_THAOC</name>
<reference evidence="2 3" key="1">
    <citation type="journal article" date="2012" name="Genome Biol.">
        <title>Genome and low-iron response of an oceanic diatom adapted to chronic iron limitation.</title>
        <authorList>
            <person name="Lommer M."/>
            <person name="Specht M."/>
            <person name="Roy A.S."/>
            <person name="Kraemer L."/>
            <person name="Andreson R."/>
            <person name="Gutowska M.A."/>
            <person name="Wolf J."/>
            <person name="Bergner S.V."/>
            <person name="Schilhabel M.B."/>
            <person name="Klostermeier U.C."/>
            <person name="Beiko R.G."/>
            <person name="Rosenstiel P."/>
            <person name="Hippler M."/>
            <person name="Laroche J."/>
        </authorList>
    </citation>
    <scope>NUCLEOTIDE SEQUENCE [LARGE SCALE GENOMIC DNA]</scope>
    <source>
        <strain evidence="2 3">CCMP1005</strain>
    </source>
</reference>
<proteinExistence type="predicted"/>
<dbReference type="PANTHER" id="PTHR32301:SF6">
    <property type="entry name" value="GOLVESIN-RELATED"/>
    <property type="match status" value="1"/>
</dbReference>
<keyword evidence="1" id="KW-0812">Transmembrane</keyword>
<dbReference type="AlphaFoldDB" id="K0T597"/>
<evidence type="ECO:0000313" key="3">
    <source>
        <dbReference type="Proteomes" id="UP000266841"/>
    </source>
</evidence>
<dbReference type="Proteomes" id="UP000266841">
    <property type="component" value="Unassembled WGS sequence"/>
</dbReference>
<dbReference type="EMBL" id="AGNL01004083">
    <property type="protein sequence ID" value="EJK73943.1"/>
    <property type="molecule type" value="Genomic_DNA"/>
</dbReference>
<dbReference type="Gene3D" id="3.40.50.300">
    <property type="entry name" value="P-loop containing nucleotide triphosphate hydrolases"/>
    <property type="match status" value="1"/>
</dbReference>
<organism evidence="2 3">
    <name type="scientific">Thalassiosira oceanica</name>
    <name type="common">Marine diatom</name>
    <dbReference type="NCBI Taxonomy" id="159749"/>
    <lineage>
        <taxon>Eukaryota</taxon>
        <taxon>Sar</taxon>
        <taxon>Stramenopiles</taxon>
        <taxon>Ochrophyta</taxon>
        <taxon>Bacillariophyta</taxon>
        <taxon>Coscinodiscophyceae</taxon>
        <taxon>Thalassiosirophycidae</taxon>
        <taxon>Thalassiosirales</taxon>
        <taxon>Thalassiosiraceae</taxon>
        <taxon>Thalassiosira</taxon>
    </lineage>
</organism>
<dbReference type="InterPro" id="IPR053259">
    <property type="entry name" value="Golvesin-related_Golgi"/>
</dbReference>
<protein>
    <submittedName>
        <fullName evidence="2">Uncharacterized protein</fullName>
    </submittedName>
</protein>
<dbReference type="InterPro" id="IPR027417">
    <property type="entry name" value="P-loop_NTPase"/>
</dbReference>
<keyword evidence="1" id="KW-0472">Membrane</keyword>
<evidence type="ECO:0000256" key="1">
    <source>
        <dbReference type="SAM" id="Phobius"/>
    </source>
</evidence>
<evidence type="ECO:0000313" key="2">
    <source>
        <dbReference type="EMBL" id="EJK73943.1"/>
    </source>
</evidence>
<gene>
    <name evidence="2" type="ORF">THAOC_04412</name>
</gene>
<comment type="caution">
    <text evidence="2">The sequence shown here is derived from an EMBL/GenBank/DDBJ whole genome shotgun (WGS) entry which is preliminary data.</text>
</comment>
<keyword evidence="1" id="KW-1133">Transmembrane helix</keyword>
<dbReference type="PANTHER" id="PTHR32301">
    <property type="entry name" value="COUNTIN RECEPTOR CNR3-RELATED"/>
    <property type="match status" value="1"/>
</dbReference>
<sequence>MNQRKTEHARTIRTEVLWSARPVDDDGLPIVAFAKRNRGTLGVLLLLLSLKMLSAIMATVAPMAMNMNSEPQKLVFVDYLEKPNVIEPITEVRLDGRLKRLADVEDRRRVGDVPLFFHMPRSMGGTYREILKCVGIERTLGSSLDEIKNGKQNSAVKNGVDAFESQRKHISLEMWARSRRVESNRLTRFLSNQLEGELTQNHLNTAKEVLRRKCIVGLFEEKVDSWQRFQRYFSMKLQSKDTECIDRYLSYDWKNKRLHPTVEEGSTVWNLLFSQNEFDMEMYHYALSLFEQQKGLA</sequence>
<dbReference type="OrthoDB" id="406981at2759"/>
<feature type="transmembrane region" description="Helical" evidence="1">
    <location>
        <begin position="43"/>
        <end position="65"/>
    </location>
</feature>
<accession>K0T597</accession>
<keyword evidence="3" id="KW-1185">Reference proteome</keyword>